<evidence type="ECO:0000256" key="1">
    <source>
        <dbReference type="SAM" id="Phobius"/>
    </source>
</evidence>
<feature type="transmembrane region" description="Helical" evidence="1">
    <location>
        <begin position="98"/>
        <end position="120"/>
    </location>
</feature>
<feature type="transmembrane region" description="Helical" evidence="1">
    <location>
        <begin position="77"/>
        <end position="92"/>
    </location>
</feature>
<keyword evidence="1" id="KW-1133">Transmembrane helix</keyword>
<name>A0A2S1SKF8_9FLAO</name>
<evidence type="ECO:0000313" key="2">
    <source>
        <dbReference type="EMBL" id="AWI26836.1"/>
    </source>
</evidence>
<reference evidence="2 3" key="1">
    <citation type="submission" date="2018-05" db="EMBL/GenBank/DDBJ databases">
        <title>Genome sequencing of Flavobacterium sp. HYN0049.</title>
        <authorList>
            <person name="Yi H."/>
            <person name="Baek C."/>
        </authorList>
    </citation>
    <scope>NUCLEOTIDE SEQUENCE [LARGE SCALE GENOMIC DNA]</scope>
    <source>
        <strain evidence="2 3">HYN0049</strain>
    </source>
</reference>
<feature type="transmembrane region" description="Helical" evidence="1">
    <location>
        <begin position="12"/>
        <end position="29"/>
    </location>
</feature>
<proteinExistence type="predicted"/>
<feature type="transmembrane region" description="Helical" evidence="1">
    <location>
        <begin position="49"/>
        <end position="70"/>
    </location>
</feature>
<keyword evidence="3" id="KW-1185">Reference proteome</keyword>
<organism evidence="2 3">
    <name type="scientific">Flavobacterium pallidum</name>
    <dbReference type="NCBI Taxonomy" id="2172098"/>
    <lineage>
        <taxon>Bacteria</taxon>
        <taxon>Pseudomonadati</taxon>
        <taxon>Bacteroidota</taxon>
        <taxon>Flavobacteriia</taxon>
        <taxon>Flavobacteriales</taxon>
        <taxon>Flavobacteriaceae</taxon>
        <taxon>Flavobacterium</taxon>
    </lineage>
</organism>
<protein>
    <submittedName>
        <fullName evidence="2">Uncharacterized protein</fullName>
    </submittedName>
</protein>
<evidence type="ECO:0000313" key="3">
    <source>
        <dbReference type="Proteomes" id="UP000244937"/>
    </source>
</evidence>
<keyword evidence="1" id="KW-0812">Transmembrane</keyword>
<dbReference type="KEGG" id="fpal:HYN49_13525"/>
<accession>A0A2S1SKF8</accession>
<gene>
    <name evidence="2" type="ORF">HYN49_13525</name>
</gene>
<dbReference type="EMBL" id="CP029187">
    <property type="protein sequence ID" value="AWI26836.1"/>
    <property type="molecule type" value="Genomic_DNA"/>
</dbReference>
<sequence>MKHKIFQFFEKRMLMVILLFIICLSYFTLRRMLGINRTVNWAWDLTNAGFALTYLTCFIFLIGYGILAILKHSTQKYLSILHSAIILLSFLIDDFYNFQIIAPLALLSFIIFIINIYWAIKNRKRKTY</sequence>
<dbReference type="AlphaFoldDB" id="A0A2S1SKF8"/>
<keyword evidence="1" id="KW-0472">Membrane</keyword>
<dbReference type="Proteomes" id="UP000244937">
    <property type="component" value="Chromosome"/>
</dbReference>